<proteinExistence type="predicted"/>
<gene>
    <name evidence="8" type="ORF">BpHYR1_006480</name>
</gene>
<dbReference type="PROSITE" id="PS50158">
    <property type="entry name" value="ZF_CCHC"/>
    <property type="match status" value="2"/>
</dbReference>
<dbReference type="AlphaFoldDB" id="A0A3M7RHE3"/>
<keyword evidence="2" id="KW-0677">Repeat</keyword>
<protein>
    <submittedName>
        <fullName evidence="8">Zinc finger CCHC domain-containing 9-like</fullName>
    </submittedName>
</protein>
<feature type="compositionally biased region" description="Basic residues" evidence="6">
    <location>
        <begin position="267"/>
        <end position="276"/>
    </location>
</feature>
<accession>A0A3M7RHE3</accession>
<dbReference type="SUPFAM" id="SSF57756">
    <property type="entry name" value="Retrovirus zinc finger-like domains"/>
    <property type="match status" value="2"/>
</dbReference>
<dbReference type="SMART" id="SM00343">
    <property type="entry name" value="ZnF_C2HC"/>
    <property type="match status" value="4"/>
</dbReference>
<dbReference type="OrthoDB" id="3863715at2759"/>
<evidence type="ECO:0000256" key="4">
    <source>
        <dbReference type="ARBA" id="ARBA00022833"/>
    </source>
</evidence>
<comment type="caution">
    <text evidence="8">The sequence shown here is derived from an EMBL/GenBank/DDBJ whole genome shotgun (WGS) entry which is preliminary data.</text>
</comment>
<sequence>MTRFARKNGIREKKEDKKKLEDATEWNSMFAEPSEQNQSELETKKQFHRNLLDRKIKDSMGNNYHSGNKKLETKYVMRKFAKSVDKEVMDRLKDLKDKGKITHQEYLEQILREGRSSQRREERKTDREQKTVCFKCRKPGHMINQCPDMDKDQEQAAGICYKCGSTEHSIHQCKIRLEHGVYPYAKCFICHEIGHLTKQCPDNPKGLYPNGGCCKSCGSVEHFYRDCPEVQKQNLMNETKLVKKLKKKDNFEILSDEEENNKEKETPRKKKSIVFK</sequence>
<keyword evidence="1" id="KW-0479">Metal-binding</keyword>
<dbReference type="GO" id="GO:0003676">
    <property type="term" value="F:nucleic acid binding"/>
    <property type="evidence" value="ECO:0007669"/>
    <property type="project" value="InterPro"/>
</dbReference>
<feature type="domain" description="CCHC-type" evidence="7">
    <location>
        <begin position="133"/>
        <end position="148"/>
    </location>
</feature>
<evidence type="ECO:0000256" key="1">
    <source>
        <dbReference type="ARBA" id="ARBA00022723"/>
    </source>
</evidence>
<dbReference type="InterPro" id="IPR042246">
    <property type="entry name" value="ZCCHC9"/>
</dbReference>
<dbReference type="EMBL" id="REGN01003367">
    <property type="protein sequence ID" value="RNA22992.1"/>
    <property type="molecule type" value="Genomic_DNA"/>
</dbReference>
<evidence type="ECO:0000256" key="6">
    <source>
        <dbReference type="SAM" id="MobiDB-lite"/>
    </source>
</evidence>
<feature type="compositionally biased region" description="Basic and acidic residues" evidence="6">
    <location>
        <begin position="9"/>
        <end position="22"/>
    </location>
</feature>
<keyword evidence="3 5" id="KW-0863">Zinc-finger</keyword>
<dbReference type="GO" id="GO:0005730">
    <property type="term" value="C:nucleolus"/>
    <property type="evidence" value="ECO:0007669"/>
    <property type="project" value="TreeGrafter"/>
</dbReference>
<evidence type="ECO:0000313" key="9">
    <source>
        <dbReference type="Proteomes" id="UP000276133"/>
    </source>
</evidence>
<dbReference type="FunFam" id="4.10.60.10:FF:000091">
    <property type="entry name" value="Zinc finger CCHC-type-containing 9"/>
    <property type="match status" value="1"/>
</dbReference>
<reference evidence="8 9" key="1">
    <citation type="journal article" date="2018" name="Sci. Rep.">
        <title>Genomic signatures of local adaptation to the degree of environmental predictability in rotifers.</title>
        <authorList>
            <person name="Franch-Gras L."/>
            <person name="Hahn C."/>
            <person name="Garcia-Roger E.M."/>
            <person name="Carmona M.J."/>
            <person name="Serra M."/>
            <person name="Gomez A."/>
        </authorList>
    </citation>
    <scope>NUCLEOTIDE SEQUENCE [LARGE SCALE GENOMIC DNA]</scope>
    <source>
        <strain evidence="8">HYR1</strain>
    </source>
</reference>
<evidence type="ECO:0000256" key="2">
    <source>
        <dbReference type="ARBA" id="ARBA00022737"/>
    </source>
</evidence>
<keyword evidence="9" id="KW-1185">Reference proteome</keyword>
<dbReference type="PANTHER" id="PTHR46242">
    <property type="entry name" value="ZINC FINGER CCHC DOMAIN-CONTAINING PROTEIN 9 ZCCHC9"/>
    <property type="match status" value="1"/>
</dbReference>
<dbReference type="GO" id="GO:0008270">
    <property type="term" value="F:zinc ion binding"/>
    <property type="evidence" value="ECO:0007669"/>
    <property type="project" value="UniProtKB-KW"/>
</dbReference>
<organism evidence="8 9">
    <name type="scientific">Brachionus plicatilis</name>
    <name type="common">Marine rotifer</name>
    <name type="synonym">Brachionus muelleri</name>
    <dbReference type="NCBI Taxonomy" id="10195"/>
    <lineage>
        <taxon>Eukaryota</taxon>
        <taxon>Metazoa</taxon>
        <taxon>Spiralia</taxon>
        <taxon>Gnathifera</taxon>
        <taxon>Rotifera</taxon>
        <taxon>Eurotatoria</taxon>
        <taxon>Monogononta</taxon>
        <taxon>Pseudotrocha</taxon>
        <taxon>Ploima</taxon>
        <taxon>Brachionidae</taxon>
        <taxon>Brachionus</taxon>
    </lineage>
</organism>
<feature type="region of interest" description="Disordered" evidence="6">
    <location>
        <begin position="1"/>
        <end position="44"/>
    </location>
</feature>
<evidence type="ECO:0000259" key="7">
    <source>
        <dbReference type="PROSITE" id="PS50158"/>
    </source>
</evidence>
<name>A0A3M7RHE3_BRAPC</name>
<feature type="domain" description="CCHC-type" evidence="7">
    <location>
        <begin position="186"/>
        <end position="202"/>
    </location>
</feature>
<dbReference type="STRING" id="10195.A0A3M7RHE3"/>
<dbReference type="Gene3D" id="4.10.60.10">
    <property type="entry name" value="Zinc finger, CCHC-type"/>
    <property type="match status" value="2"/>
</dbReference>
<evidence type="ECO:0000313" key="8">
    <source>
        <dbReference type="EMBL" id="RNA22992.1"/>
    </source>
</evidence>
<dbReference type="Proteomes" id="UP000276133">
    <property type="component" value="Unassembled WGS sequence"/>
</dbReference>
<dbReference type="InterPro" id="IPR036875">
    <property type="entry name" value="Znf_CCHC_sf"/>
</dbReference>
<keyword evidence="4" id="KW-0862">Zinc</keyword>
<feature type="region of interest" description="Disordered" evidence="6">
    <location>
        <begin position="253"/>
        <end position="276"/>
    </location>
</feature>
<evidence type="ECO:0000256" key="5">
    <source>
        <dbReference type="PROSITE-ProRule" id="PRU00047"/>
    </source>
</evidence>
<dbReference type="InterPro" id="IPR001878">
    <property type="entry name" value="Znf_CCHC"/>
</dbReference>
<dbReference type="PANTHER" id="PTHR46242:SF1">
    <property type="entry name" value="ZINC FINGER CCHC DOMAIN-CONTAINING PROTEIN 9"/>
    <property type="match status" value="1"/>
</dbReference>
<evidence type="ECO:0000256" key="3">
    <source>
        <dbReference type="ARBA" id="ARBA00022771"/>
    </source>
</evidence>
<dbReference type="Pfam" id="PF00098">
    <property type="entry name" value="zf-CCHC"/>
    <property type="match status" value="2"/>
</dbReference>